<evidence type="ECO:0000313" key="3">
    <source>
        <dbReference type="Proteomes" id="UP000063429"/>
    </source>
</evidence>
<feature type="transmembrane region" description="Helical" evidence="1">
    <location>
        <begin position="193"/>
        <end position="217"/>
    </location>
</feature>
<keyword evidence="1" id="KW-0472">Membrane</keyword>
<evidence type="ECO:0000256" key="1">
    <source>
        <dbReference type="SAM" id="Phobius"/>
    </source>
</evidence>
<name>A0ABM5V3P9_9BURK</name>
<accession>A0ABM5V3P9</accession>
<feature type="transmembrane region" description="Helical" evidence="1">
    <location>
        <begin position="37"/>
        <end position="59"/>
    </location>
</feature>
<gene>
    <name evidence="2" type="ORF">F506_17720</name>
</gene>
<keyword evidence="1" id="KW-1133">Transmembrane helix</keyword>
<sequence length="557" mass="61359">MKNLRKFYALAAIPSLFLLLGGFLFRDFVLHAIRINPFLNLFIISVAVFGVSLIVYNMWRVNWEYNKLALFYARVNGGESMEDLVKAPEFQDSEIAKVLVSVANTKGRLTSRIEQETIERSLSDLQAHLEAKTEFPQFLTGFMIALGLLGTFIGLLETLVGTAALIDGFGKATQGGDMDASFMHLVSDLQKPLASMGTAFSASMFGLIGSLALGLTLTPLRAANKKLVSRARECISDMVQHVIHDMSGPGANASGRQGVSEQFLAEFLQDLMVLQRESIMAARASSEASMQAGIKLEGMNDRLQNIVELFHASMDESKNLRQLVSFGPRMHEVGQQTLEEIRNVGQIINQKMTSARDLTQSLSLLEERLSVNGDIALRSFDMLPKIVSTMESGQMSLSSALTSLQAQQSEAANMTEKTAQHIAQMPTLLNQISIRIADELGAIQHQGEIHSAVSERLGELGKAIGENSSNMTRDALSSRQLQIDLAKHMAMMNDRVKNLGAIPTSLTSITEALMRQNINTQTVIDEMRSGRQTMVKDLRLEMREAIRELSMINKEAS</sequence>
<protein>
    <submittedName>
        <fullName evidence="2">Biopolymer transporter ExbB</fullName>
    </submittedName>
</protein>
<feature type="transmembrane region" description="Helical" evidence="1">
    <location>
        <begin position="138"/>
        <end position="156"/>
    </location>
</feature>
<proteinExistence type="predicted"/>
<organism evidence="2 3">
    <name type="scientific">Herbaspirillum hiltneri N3</name>
    <dbReference type="NCBI Taxonomy" id="1262470"/>
    <lineage>
        <taxon>Bacteria</taxon>
        <taxon>Pseudomonadati</taxon>
        <taxon>Pseudomonadota</taxon>
        <taxon>Betaproteobacteria</taxon>
        <taxon>Burkholderiales</taxon>
        <taxon>Oxalobacteraceae</taxon>
        <taxon>Herbaspirillum</taxon>
    </lineage>
</organism>
<keyword evidence="1" id="KW-0812">Transmembrane</keyword>
<dbReference type="Proteomes" id="UP000063429">
    <property type="component" value="Chromosome"/>
</dbReference>
<evidence type="ECO:0000313" key="2">
    <source>
        <dbReference type="EMBL" id="AKZ64258.1"/>
    </source>
</evidence>
<feature type="transmembrane region" description="Helical" evidence="1">
    <location>
        <begin position="7"/>
        <end position="25"/>
    </location>
</feature>
<keyword evidence="3" id="KW-1185">Reference proteome</keyword>
<dbReference type="RefSeq" id="WP_053199612.1">
    <property type="nucleotide sequence ID" value="NZ_CP011409.1"/>
</dbReference>
<dbReference type="EMBL" id="CP011409">
    <property type="protein sequence ID" value="AKZ64258.1"/>
    <property type="molecule type" value="Genomic_DNA"/>
</dbReference>
<reference evidence="3" key="1">
    <citation type="journal article" date="2015" name="Genome Announc.">
        <title>Complete Genome Sequence of Herbaspirillum hiltneri N3 (DSM 17495), Isolated from Surface-Sterilized Wheat Roots.</title>
        <authorList>
            <person name="Guizelini D."/>
            <person name="Saizaki P.M."/>
            <person name="Coimbra N.A."/>
            <person name="Weiss V.A."/>
            <person name="Faoro H."/>
            <person name="Sfeir M.Z."/>
            <person name="Baura V.A."/>
            <person name="Monteiro R.A."/>
            <person name="Chubatsu L.S."/>
            <person name="Souza E.M."/>
            <person name="Cruz L.M."/>
            <person name="Pedrosa F.O."/>
            <person name="Raittz R.T."/>
            <person name="Marchaukoski J.N."/>
            <person name="Steffens M.B."/>
        </authorList>
    </citation>
    <scope>NUCLEOTIDE SEQUENCE [LARGE SCALE GENOMIC DNA]</scope>
    <source>
        <strain evidence="3">N3</strain>
    </source>
</reference>